<evidence type="ECO:0000259" key="6">
    <source>
        <dbReference type="PROSITE" id="PS50109"/>
    </source>
</evidence>
<name>A0ABV2TZN1_9FLAO</name>
<dbReference type="PRINTS" id="PR00344">
    <property type="entry name" value="BCTRLSENSOR"/>
</dbReference>
<dbReference type="InterPro" id="IPR003661">
    <property type="entry name" value="HisK_dim/P_dom"/>
</dbReference>
<dbReference type="SMART" id="SM00387">
    <property type="entry name" value="HATPase_c"/>
    <property type="match status" value="1"/>
</dbReference>
<feature type="domain" description="PAC" evidence="8">
    <location>
        <begin position="635"/>
        <end position="687"/>
    </location>
</feature>
<evidence type="ECO:0000259" key="7">
    <source>
        <dbReference type="PROSITE" id="PS50112"/>
    </source>
</evidence>
<dbReference type="EC" id="2.7.13.3" evidence="2"/>
<keyword evidence="5" id="KW-0418">Kinase</keyword>
<dbReference type="InterPro" id="IPR036097">
    <property type="entry name" value="HisK_dim/P_sf"/>
</dbReference>
<organism evidence="9 10">
    <name type="scientific">Sediminicola luteus</name>
    <dbReference type="NCBI Taxonomy" id="319238"/>
    <lineage>
        <taxon>Bacteria</taxon>
        <taxon>Pseudomonadati</taxon>
        <taxon>Bacteroidota</taxon>
        <taxon>Flavobacteriia</taxon>
        <taxon>Flavobacteriales</taxon>
        <taxon>Flavobacteriaceae</taxon>
        <taxon>Sediminicola</taxon>
    </lineage>
</organism>
<protein>
    <recommendedName>
        <fullName evidence="2">histidine kinase</fullName>
        <ecNumber evidence="2">2.7.13.3</ecNumber>
    </recommendedName>
</protein>
<dbReference type="InterPro" id="IPR035965">
    <property type="entry name" value="PAS-like_dom_sf"/>
</dbReference>
<keyword evidence="10" id="KW-1185">Reference proteome</keyword>
<keyword evidence="4" id="KW-0808">Transferase</keyword>
<dbReference type="SUPFAM" id="SSF55874">
    <property type="entry name" value="ATPase domain of HSP90 chaperone/DNA topoisomerase II/histidine kinase"/>
    <property type="match status" value="1"/>
</dbReference>
<dbReference type="SMART" id="SM00086">
    <property type="entry name" value="PAC"/>
    <property type="match status" value="4"/>
</dbReference>
<dbReference type="InterPro" id="IPR052162">
    <property type="entry name" value="Sensor_kinase/Photoreceptor"/>
</dbReference>
<evidence type="ECO:0000256" key="3">
    <source>
        <dbReference type="ARBA" id="ARBA00022553"/>
    </source>
</evidence>
<evidence type="ECO:0000259" key="8">
    <source>
        <dbReference type="PROSITE" id="PS50113"/>
    </source>
</evidence>
<dbReference type="PROSITE" id="PS50113">
    <property type="entry name" value="PAC"/>
    <property type="match status" value="2"/>
</dbReference>
<dbReference type="InterPro" id="IPR000014">
    <property type="entry name" value="PAS"/>
</dbReference>
<comment type="catalytic activity">
    <reaction evidence="1">
        <text>ATP + protein L-histidine = ADP + protein N-phospho-L-histidine.</text>
        <dbReference type="EC" id="2.7.13.3"/>
    </reaction>
</comment>
<proteinExistence type="predicted"/>
<evidence type="ECO:0000256" key="5">
    <source>
        <dbReference type="ARBA" id="ARBA00022777"/>
    </source>
</evidence>
<dbReference type="SMART" id="SM00091">
    <property type="entry name" value="PAS"/>
    <property type="match status" value="5"/>
</dbReference>
<feature type="domain" description="PAS" evidence="7">
    <location>
        <begin position="432"/>
        <end position="474"/>
    </location>
</feature>
<dbReference type="NCBIfam" id="TIGR00229">
    <property type="entry name" value="sensory_box"/>
    <property type="match status" value="4"/>
</dbReference>
<dbReference type="InterPro" id="IPR005467">
    <property type="entry name" value="His_kinase_dom"/>
</dbReference>
<dbReference type="CDD" id="cd00130">
    <property type="entry name" value="PAS"/>
    <property type="match status" value="3"/>
</dbReference>
<dbReference type="SUPFAM" id="SSF47384">
    <property type="entry name" value="Homodimeric domain of signal transducing histidine kinase"/>
    <property type="match status" value="1"/>
</dbReference>
<dbReference type="CDD" id="cd00082">
    <property type="entry name" value="HisKA"/>
    <property type="match status" value="1"/>
</dbReference>
<dbReference type="Gene3D" id="3.30.450.20">
    <property type="entry name" value="PAS domain"/>
    <property type="match status" value="6"/>
</dbReference>
<evidence type="ECO:0000256" key="1">
    <source>
        <dbReference type="ARBA" id="ARBA00000085"/>
    </source>
</evidence>
<dbReference type="Gene3D" id="3.30.565.10">
    <property type="entry name" value="Histidine kinase-like ATPase, C-terminal domain"/>
    <property type="match status" value="1"/>
</dbReference>
<evidence type="ECO:0000313" key="10">
    <source>
        <dbReference type="Proteomes" id="UP001549773"/>
    </source>
</evidence>
<evidence type="ECO:0000313" key="9">
    <source>
        <dbReference type="EMBL" id="MET7029940.1"/>
    </source>
</evidence>
<comment type="caution">
    <text evidence="9">The sequence shown here is derived from an EMBL/GenBank/DDBJ whole genome shotgun (WGS) entry which is preliminary data.</text>
</comment>
<dbReference type="PROSITE" id="PS50112">
    <property type="entry name" value="PAS"/>
    <property type="match status" value="3"/>
</dbReference>
<feature type="domain" description="PAC" evidence="8">
    <location>
        <begin position="761"/>
        <end position="813"/>
    </location>
</feature>
<dbReference type="PANTHER" id="PTHR43304:SF1">
    <property type="entry name" value="PAC DOMAIN-CONTAINING PROTEIN"/>
    <property type="match status" value="1"/>
</dbReference>
<evidence type="ECO:0000256" key="4">
    <source>
        <dbReference type="ARBA" id="ARBA00022679"/>
    </source>
</evidence>
<dbReference type="InterPro" id="IPR001610">
    <property type="entry name" value="PAC"/>
</dbReference>
<feature type="domain" description="PAS" evidence="7">
    <location>
        <begin position="688"/>
        <end position="758"/>
    </location>
</feature>
<dbReference type="PROSITE" id="PS50109">
    <property type="entry name" value="HIS_KIN"/>
    <property type="match status" value="1"/>
</dbReference>
<dbReference type="PANTHER" id="PTHR43304">
    <property type="entry name" value="PHYTOCHROME-LIKE PROTEIN CPH1"/>
    <property type="match status" value="1"/>
</dbReference>
<sequence>MKSKNTEHYFLKGGGEMGELIRNKDWDKTPLGNPENWPESLRTMVSVMLENPFGMYIAWGKEYTQIYNDGYRPILGTTKHPQALGISSKETFSEIWHIIESMFDGVMNGVPVGFPDFMLELNRNGFLETCYFDFAYSPIRMSNGEVGGVLVTVIETTNKKNAEIELKESKNELHFAIEAAQLGTFDFNPLTNKFSANDRLKQWFGLSPDEQIELSDALKVVVDEDRTKLTNAIQKALDFSSGGKYDVEYTIINPISKKEIIVHAKGRAWFNENKIAYRLNGTLEDVTEQVIARQKIQESEQSIRTLVENAPFPIAVYTGEEMRITLANQSIMEVWGKGNNVIGKLYTDILPELESQKIFEQVKEVFSTGIPFHAKNQKVDLLKNGILKAHYFNYSFTPLSDASGKVYGVMNTAAEVTELLEAKQKVEAALTEINLFKFMADTAGDPFILMDEEGRFVYLNDMAIQKWGYTEQEIKQLRVPDVDPIYNEEKFRDMFQLSQKQNIPPFETLHKNKKGIIYPVEISIGSIQQDGETLLFAVARDITERKKAEQDVISAFRKIEENEERLNIVITASELGIWEYNLKTKTNITSKRCKEIFGILDEKNGENLEPSSYFHPDDQILREKAIEESFRTGVLQYEGRILWKDNTIHWVESKGKVFYNSRNEPERVIGTMRDITEEKNFQNLLLEREQKFRLLADSMAQHVWTSDPNGKLNYFNKSVFEYSGLTLEQLNEYGWLQIVHPDDRDKNIKEWTRCIQTGEDFLLEHRFRKHNGEYRWQLSRALPQKDKNGNITMWVGTSTDIQDQKMFANELEKQVFERTKELNQNNLDLEKMNKELQAFAYISSHDLQEPLRKIQTFASQIIEKEYLNLTESGKDKFQRMQKAANRMQHLIQDLLAYSRTSTEERNFEDAHLNNIVELVKEDLKEELLQKNGTVETGEMCEIKVIPFQFRQLIYNLVSNSIKFTKGDDAPHIKITSEIAKGKKFNIEKLSKNMEYCHINISDNGIGFDQEYSEKIFDVFSRLHGKEKFQGTGIGLAIVKKIVENHNGFIFAKGELNKGATFDIYIPSI</sequence>
<dbReference type="InterPro" id="IPR003594">
    <property type="entry name" value="HATPase_dom"/>
</dbReference>
<dbReference type="InterPro" id="IPR013656">
    <property type="entry name" value="PAS_4"/>
</dbReference>
<dbReference type="InterPro" id="IPR000700">
    <property type="entry name" value="PAS-assoc_C"/>
</dbReference>
<keyword evidence="3" id="KW-0597">Phosphoprotein</keyword>
<dbReference type="Pfam" id="PF08447">
    <property type="entry name" value="PAS_3"/>
    <property type="match status" value="3"/>
</dbReference>
<feature type="domain" description="PAS" evidence="7">
    <location>
        <begin position="169"/>
        <end position="240"/>
    </location>
</feature>
<evidence type="ECO:0000256" key="2">
    <source>
        <dbReference type="ARBA" id="ARBA00012438"/>
    </source>
</evidence>
<dbReference type="RefSeq" id="WP_354618740.1">
    <property type="nucleotide sequence ID" value="NZ_JBEWYP010000006.1"/>
</dbReference>
<dbReference type="SUPFAM" id="SSF55785">
    <property type="entry name" value="PYP-like sensor domain (PAS domain)"/>
    <property type="match status" value="5"/>
</dbReference>
<dbReference type="SMART" id="SM00388">
    <property type="entry name" value="HisKA"/>
    <property type="match status" value="1"/>
</dbReference>
<dbReference type="InterPro" id="IPR013655">
    <property type="entry name" value="PAS_fold_3"/>
</dbReference>
<feature type="domain" description="Histidine kinase" evidence="6">
    <location>
        <begin position="842"/>
        <end position="1068"/>
    </location>
</feature>
<dbReference type="Pfam" id="PF13426">
    <property type="entry name" value="PAS_9"/>
    <property type="match status" value="1"/>
</dbReference>
<dbReference type="InterPro" id="IPR004358">
    <property type="entry name" value="Sig_transdc_His_kin-like_C"/>
</dbReference>
<dbReference type="Proteomes" id="UP001549773">
    <property type="component" value="Unassembled WGS sequence"/>
</dbReference>
<dbReference type="Gene3D" id="1.10.287.130">
    <property type="match status" value="1"/>
</dbReference>
<dbReference type="InterPro" id="IPR036890">
    <property type="entry name" value="HATPase_C_sf"/>
</dbReference>
<dbReference type="Pfam" id="PF02518">
    <property type="entry name" value="HATPase_c"/>
    <property type="match status" value="1"/>
</dbReference>
<dbReference type="Pfam" id="PF00512">
    <property type="entry name" value="HisKA"/>
    <property type="match status" value="1"/>
</dbReference>
<dbReference type="EMBL" id="JBEWYP010000006">
    <property type="protein sequence ID" value="MET7029940.1"/>
    <property type="molecule type" value="Genomic_DNA"/>
</dbReference>
<reference evidence="9 10" key="1">
    <citation type="submission" date="2024-07" db="EMBL/GenBank/DDBJ databases">
        <title>The genome sequence of type strain Sediminicola luteus GDMCC 1.2596T.</title>
        <authorList>
            <person name="Liu Y."/>
        </authorList>
    </citation>
    <scope>NUCLEOTIDE SEQUENCE [LARGE SCALE GENOMIC DNA]</scope>
    <source>
        <strain evidence="9 10">GDMCC 1.2596</strain>
    </source>
</reference>
<gene>
    <name evidence="9" type="ORF">ABXZ32_11060</name>
</gene>
<accession>A0ABV2TZN1</accession>
<dbReference type="Pfam" id="PF08448">
    <property type="entry name" value="PAS_4"/>
    <property type="match status" value="1"/>
</dbReference>